<reference evidence="1" key="1">
    <citation type="journal article" date="2023" name="Plant J.">
        <title>Genome sequences and population genomics provide insights into the demographic history, inbreeding, and mutation load of two 'living fossil' tree species of Dipteronia.</title>
        <authorList>
            <person name="Feng Y."/>
            <person name="Comes H.P."/>
            <person name="Chen J."/>
            <person name="Zhu S."/>
            <person name="Lu R."/>
            <person name="Zhang X."/>
            <person name="Li P."/>
            <person name="Qiu J."/>
            <person name="Olsen K.M."/>
            <person name="Qiu Y."/>
        </authorList>
    </citation>
    <scope>NUCLEOTIDE SEQUENCE</scope>
    <source>
        <strain evidence="1">KIB01</strain>
    </source>
</reference>
<evidence type="ECO:0000313" key="1">
    <source>
        <dbReference type="EMBL" id="KAK2663459.1"/>
    </source>
</evidence>
<organism evidence="1 2">
    <name type="scientific">Dipteronia dyeriana</name>
    <dbReference type="NCBI Taxonomy" id="168575"/>
    <lineage>
        <taxon>Eukaryota</taxon>
        <taxon>Viridiplantae</taxon>
        <taxon>Streptophyta</taxon>
        <taxon>Embryophyta</taxon>
        <taxon>Tracheophyta</taxon>
        <taxon>Spermatophyta</taxon>
        <taxon>Magnoliopsida</taxon>
        <taxon>eudicotyledons</taxon>
        <taxon>Gunneridae</taxon>
        <taxon>Pentapetalae</taxon>
        <taxon>rosids</taxon>
        <taxon>malvids</taxon>
        <taxon>Sapindales</taxon>
        <taxon>Sapindaceae</taxon>
        <taxon>Hippocastanoideae</taxon>
        <taxon>Acereae</taxon>
        <taxon>Dipteronia</taxon>
    </lineage>
</organism>
<keyword evidence="2" id="KW-1185">Reference proteome</keyword>
<name>A0AAE0CU34_9ROSI</name>
<evidence type="ECO:0000313" key="2">
    <source>
        <dbReference type="Proteomes" id="UP001280121"/>
    </source>
</evidence>
<gene>
    <name evidence="1" type="ORF">Ddye_002033</name>
</gene>
<dbReference type="AlphaFoldDB" id="A0AAE0CU34"/>
<sequence length="129" mass="14893">MKLLPICSIRERCSKERCKILTRSFLMRREAFFELEQELKSAREERAKVVGASASAIGNLLEIEKYEVKRARYLELKMEKFEVDERLQIALGTIESLKAASVSYRRVNTICGEQHANLCDYRGCTNLSI</sequence>
<protein>
    <submittedName>
        <fullName evidence="1">Uncharacterized protein</fullName>
    </submittedName>
</protein>
<proteinExistence type="predicted"/>
<dbReference type="EMBL" id="JANJYI010000001">
    <property type="protein sequence ID" value="KAK2663459.1"/>
    <property type="molecule type" value="Genomic_DNA"/>
</dbReference>
<accession>A0AAE0CU34</accession>
<comment type="caution">
    <text evidence="1">The sequence shown here is derived from an EMBL/GenBank/DDBJ whole genome shotgun (WGS) entry which is preliminary data.</text>
</comment>
<dbReference type="Proteomes" id="UP001280121">
    <property type="component" value="Unassembled WGS sequence"/>
</dbReference>